<accession>S3D719</accession>
<dbReference type="InterPro" id="IPR051532">
    <property type="entry name" value="Ester_Hydrolysis_Enzymes"/>
</dbReference>
<dbReference type="GO" id="GO:0004622">
    <property type="term" value="F:phosphatidylcholine lysophospholipase activity"/>
    <property type="evidence" value="ECO:0007669"/>
    <property type="project" value="TreeGrafter"/>
</dbReference>
<dbReference type="EMBL" id="KE145356">
    <property type="protein sequence ID" value="EPE34272.1"/>
    <property type="molecule type" value="Genomic_DNA"/>
</dbReference>
<dbReference type="Gene3D" id="3.40.50.1110">
    <property type="entry name" value="SGNH hydrolase"/>
    <property type="match status" value="1"/>
</dbReference>
<organism evidence="3 4">
    <name type="scientific">Glarea lozoyensis (strain ATCC 20868 / MF5171)</name>
    <dbReference type="NCBI Taxonomy" id="1116229"/>
    <lineage>
        <taxon>Eukaryota</taxon>
        <taxon>Fungi</taxon>
        <taxon>Dikarya</taxon>
        <taxon>Ascomycota</taxon>
        <taxon>Pezizomycotina</taxon>
        <taxon>Leotiomycetes</taxon>
        <taxon>Helotiales</taxon>
        <taxon>Helotiaceae</taxon>
        <taxon>Glarea</taxon>
    </lineage>
</organism>
<dbReference type="CDD" id="cd01833">
    <property type="entry name" value="XynB_like"/>
    <property type="match status" value="1"/>
</dbReference>
<reference evidence="3 4" key="1">
    <citation type="journal article" date="2013" name="BMC Genomics">
        <title>Genomics-driven discovery of the pneumocandin biosynthetic gene cluster in the fungus Glarea lozoyensis.</title>
        <authorList>
            <person name="Chen L."/>
            <person name="Yue Q."/>
            <person name="Zhang X."/>
            <person name="Xiang M."/>
            <person name="Wang C."/>
            <person name="Li S."/>
            <person name="Che Y."/>
            <person name="Ortiz-Lopez F.J."/>
            <person name="Bills G.F."/>
            <person name="Liu X."/>
            <person name="An Z."/>
        </authorList>
    </citation>
    <scope>NUCLEOTIDE SEQUENCE [LARGE SCALE GENOMIC DNA]</scope>
    <source>
        <strain evidence="4">ATCC 20868 / MF5171</strain>
    </source>
</reference>
<feature type="chain" id="PRO_5004519577" evidence="1">
    <location>
        <begin position="23"/>
        <end position="232"/>
    </location>
</feature>
<dbReference type="Proteomes" id="UP000016922">
    <property type="component" value="Unassembled WGS sequence"/>
</dbReference>
<evidence type="ECO:0000313" key="4">
    <source>
        <dbReference type="Proteomes" id="UP000016922"/>
    </source>
</evidence>
<dbReference type="PANTHER" id="PTHR30383">
    <property type="entry name" value="THIOESTERASE 1/PROTEASE 1/LYSOPHOSPHOLIPASE L1"/>
    <property type="match status" value="1"/>
</dbReference>
<dbReference type="SUPFAM" id="SSF52266">
    <property type="entry name" value="SGNH hydrolase"/>
    <property type="match status" value="1"/>
</dbReference>
<evidence type="ECO:0000259" key="2">
    <source>
        <dbReference type="Pfam" id="PF13472"/>
    </source>
</evidence>
<proteinExistence type="predicted"/>
<evidence type="ECO:0000313" key="3">
    <source>
        <dbReference type="EMBL" id="EPE34272.1"/>
    </source>
</evidence>
<dbReference type="InterPro" id="IPR036514">
    <property type="entry name" value="SGNH_hydro_sf"/>
</dbReference>
<dbReference type="AlphaFoldDB" id="S3D719"/>
<evidence type="ECO:0000256" key="1">
    <source>
        <dbReference type="SAM" id="SignalP"/>
    </source>
</evidence>
<gene>
    <name evidence="3" type="ORF">GLAREA_09966</name>
</gene>
<feature type="signal peptide" evidence="1">
    <location>
        <begin position="1"/>
        <end position="22"/>
    </location>
</feature>
<protein>
    <submittedName>
        <fullName evidence="3">SGNH hydrolase</fullName>
    </submittedName>
</protein>
<dbReference type="GeneID" id="19469013"/>
<dbReference type="Pfam" id="PF13472">
    <property type="entry name" value="Lipase_GDSL_2"/>
    <property type="match status" value="1"/>
</dbReference>
<keyword evidence="3" id="KW-0378">Hydrolase</keyword>
<dbReference type="eggNOG" id="ENOG502SMB5">
    <property type="taxonomic scope" value="Eukaryota"/>
</dbReference>
<dbReference type="OMA" id="GTNDIWQ"/>
<dbReference type="KEGG" id="glz:GLAREA_09966"/>
<dbReference type="InterPro" id="IPR013830">
    <property type="entry name" value="SGNH_hydro"/>
</dbReference>
<dbReference type="HOGENOM" id="CLU_044083_4_1_1"/>
<name>S3D719_GLAL2</name>
<keyword evidence="1" id="KW-0732">Signal</keyword>
<dbReference type="OrthoDB" id="2119228at2759"/>
<dbReference type="PANTHER" id="PTHR30383:SF2">
    <property type="entry name" value="CELLULOSE-BINDING PROTEIN"/>
    <property type="match status" value="1"/>
</dbReference>
<dbReference type="RefSeq" id="XP_008078207.1">
    <property type="nucleotide sequence ID" value="XM_008080016.1"/>
</dbReference>
<keyword evidence="4" id="KW-1185">Reference proteome</keyword>
<sequence length="232" mass="24500">MFGLKLVSILSAILGLSSLATSQKTVRINALGDSITGSPGCWRAILWQKLQAAGVKNTDFVGTLSGQGCGFSYDGENDGHGGFLATGIVRDNQLPGWLSQSKPDIVMLELGTNDVWSNIAPATIIAAFDTLVNQMRAQKSTMRVLVAQITPMNPSSCSDCGQRVIAFNAAIRAWAPNKSTAASPITVVDCWTGINTTSDTIDRVHPNSSGNTKLANCWYEPLKAAIALAGCP</sequence>
<feature type="domain" description="SGNH hydrolase-type esterase" evidence="2">
    <location>
        <begin position="30"/>
        <end position="211"/>
    </location>
</feature>